<dbReference type="STRING" id="70601.gene:9378368"/>
<dbReference type="KEGG" id="pho:PH1392"/>
<feature type="compositionally biased region" description="Basic and acidic residues" evidence="1">
    <location>
        <begin position="7"/>
        <end position="21"/>
    </location>
</feature>
<accession>O50100</accession>
<feature type="region of interest" description="Disordered" evidence="1">
    <location>
        <begin position="1"/>
        <end position="21"/>
    </location>
</feature>
<proteinExistence type="predicted"/>
<evidence type="ECO:0000256" key="1">
    <source>
        <dbReference type="SAM" id="MobiDB-lite"/>
    </source>
</evidence>
<reference evidence="2 3" key="1">
    <citation type="journal article" date="1998" name="DNA Res.">
        <title>Complete sequence and gene organization of the genome of a hyper-thermophilic archaebacterium, Pyrococcus horikoshii OT3.</title>
        <authorList>
            <person name="Kawarabayasi Y."/>
            <person name="Sawada M."/>
            <person name="Horikawa H."/>
            <person name="Haikawa Y."/>
            <person name="Hino Y."/>
            <person name="Yamamoto S."/>
            <person name="Sekine M."/>
            <person name="Baba S."/>
            <person name="Kosugi H."/>
            <person name="Hosoyama A."/>
            <person name="Nagai Y."/>
            <person name="Sakai M."/>
            <person name="Ogura K."/>
            <person name="Otuka R."/>
            <person name="Nakazawa H."/>
            <person name="Takamiya M."/>
            <person name="Ohfuku Y."/>
            <person name="Funahashi T."/>
            <person name="Tanaka T."/>
            <person name="Kudoh Y."/>
            <person name="Yamazaki J."/>
            <person name="Kushida N."/>
            <person name="Oguchi A."/>
            <person name="Aoki K."/>
            <person name="Nakamura Y."/>
            <person name="Robb T.F."/>
            <person name="Horikoshi K."/>
            <person name="Masuchi Y."/>
            <person name="Shizuya H."/>
            <person name="Kikuchi H."/>
        </authorList>
    </citation>
    <scope>NUCLEOTIDE SEQUENCE [LARGE SCALE GENOMIC DNA]</scope>
    <source>
        <strain evidence="3">ATCC 700860 / DSM 12428 / JCM 9974 / NBRC 100139 / OT-3</strain>
    </source>
</reference>
<protein>
    <submittedName>
        <fullName evidence="2">Uncharacterized protein</fullName>
    </submittedName>
</protein>
<keyword evidence="3" id="KW-1185">Reference proteome</keyword>
<evidence type="ECO:0000313" key="3">
    <source>
        <dbReference type="Proteomes" id="UP000000752"/>
    </source>
</evidence>
<dbReference type="EMBL" id="BA000001">
    <property type="protein sequence ID" value="BAA30498.1"/>
    <property type="molecule type" value="Genomic_DNA"/>
</dbReference>
<dbReference type="eggNOG" id="arCOG05037">
    <property type="taxonomic scope" value="Archaea"/>
</dbReference>
<dbReference type="EnsemblBacteria" id="BAA30498">
    <property type="protein sequence ID" value="BAA30498"/>
    <property type="gene ID" value="BAA30498"/>
</dbReference>
<gene>
    <name evidence="2" type="ordered locus">PH1392</name>
</gene>
<sequence>MGSASIAEKKSPSSENTRRRNIEECGGNMVSLTVNFYIEAAGNDRKAVETSILEIEKKLKEENISIVEINREDPIETEDPNAKYSAVLEVKLRGELGEIVTLIMRYGPSIVEVEDVKEREISAEELVKILALISKFMGGLMEKFGGLAAYPDLSAFPEPRVGYSEDEIERMIINEGLIRYQFVIEAYGKDREEIEVNMKKALTLEGCYINKFASQIIEEKDEGDLKRIKMLIASELLSSVETLFTLTAKYAPIGIIIIEPDIIDIKPNELQNALSELAAMINELIHRPLLIKR</sequence>
<dbReference type="Proteomes" id="UP000000752">
    <property type="component" value="Chromosome"/>
</dbReference>
<evidence type="ECO:0000313" key="2">
    <source>
        <dbReference type="EMBL" id="BAA30498.1"/>
    </source>
</evidence>
<dbReference type="PIR" id="B71012">
    <property type="entry name" value="B71012"/>
</dbReference>
<name>O50100_PYRHO</name>
<organism evidence="2 3">
    <name type="scientific">Pyrococcus horikoshii (strain ATCC 700860 / DSM 12428 / JCM 9974 / NBRC 100139 / OT-3)</name>
    <dbReference type="NCBI Taxonomy" id="70601"/>
    <lineage>
        <taxon>Archaea</taxon>
        <taxon>Methanobacteriati</taxon>
        <taxon>Methanobacteriota</taxon>
        <taxon>Thermococci</taxon>
        <taxon>Thermococcales</taxon>
        <taxon>Thermococcaceae</taxon>
        <taxon>Pyrococcus</taxon>
    </lineage>
</organism>
<dbReference type="AlphaFoldDB" id="O50100"/>